<dbReference type="GO" id="GO:0032259">
    <property type="term" value="P:methylation"/>
    <property type="evidence" value="ECO:0007669"/>
    <property type="project" value="UniProtKB-KW"/>
</dbReference>
<name>A0A1I1QSH5_9GAMM</name>
<evidence type="ECO:0000313" key="2">
    <source>
        <dbReference type="EMBL" id="SFD22798.1"/>
    </source>
</evidence>
<keyword evidence="2" id="KW-0489">Methyltransferase</keyword>
<dbReference type="SUPFAM" id="SSF53335">
    <property type="entry name" value="S-adenosyl-L-methionine-dependent methyltransferases"/>
    <property type="match status" value="1"/>
</dbReference>
<dbReference type="Gene3D" id="3.40.50.150">
    <property type="entry name" value="Vaccinia Virus protein VP39"/>
    <property type="match status" value="1"/>
</dbReference>
<dbReference type="GO" id="GO:0008757">
    <property type="term" value="F:S-adenosylmethionine-dependent methyltransferase activity"/>
    <property type="evidence" value="ECO:0007669"/>
    <property type="project" value="InterPro"/>
</dbReference>
<dbReference type="STRING" id="1123397.SAMN05660831_01154"/>
<dbReference type="OrthoDB" id="323463at2"/>
<dbReference type="CDD" id="cd02440">
    <property type="entry name" value="AdoMet_MTases"/>
    <property type="match status" value="1"/>
</dbReference>
<dbReference type="RefSeq" id="WP_093427818.1">
    <property type="nucleotide sequence ID" value="NZ_FOMJ01000003.1"/>
</dbReference>
<sequence>MNIESVKAAYRRWARIYDVVFGPIFHPGRRHVVEALGAQPGERVLEVGVGTGLSLPLYPRGVKLTGIDISREMLDVAERRVERDGIGEDVEAIREMDAEAMDFPDDAFDRVVAMYVVSTVPDYHRLVREMRRVCKPGGDLYIVNHFQSENPVIGGIEGALAPIAKFVGFHPDFRMDHFLTETGLEAAEVRSVNLGGYWKVLHCPNPAD</sequence>
<protein>
    <submittedName>
        <fullName evidence="2">Phosphatidylethanolamine N-methyltransferase /phosphatidyl-N-methylethanolamine N-methyltransferase</fullName>
    </submittedName>
</protein>
<organism evidence="2 3">
    <name type="scientific">Thiohalospira halophila DSM 15071</name>
    <dbReference type="NCBI Taxonomy" id="1123397"/>
    <lineage>
        <taxon>Bacteria</taxon>
        <taxon>Pseudomonadati</taxon>
        <taxon>Pseudomonadota</taxon>
        <taxon>Gammaproteobacteria</taxon>
        <taxon>Thiohalospirales</taxon>
        <taxon>Thiohalospiraceae</taxon>
        <taxon>Thiohalospira</taxon>
    </lineage>
</organism>
<dbReference type="InterPro" id="IPR013216">
    <property type="entry name" value="Methyltransf_11"/>
</dbReference>
<dbReference type="PANTHER" id="PTHR42912">
    <property type="entry name" value="METHYLTRANSFERASE"/>
    <property type="match status" value="1"/>
</dbReference>
<accession>A0A1I1QSH5</accession>
<dbReference type="Pfam" id="PF08241">
    <property type="entry name" value="Methyltransf_11"/>
    <property type="match status" value="1"/>
</dbReference>
<dbReference type="InterPro" id="IPR029063">
    <property type="entry name" value="SAM-dependent_MTases_sf"/>
</dbReference>
<dbReference type="InterPro" id="IPR050508">
    <property type="entry name" value="Methyltransf_Superfamily"/>
</dbReference>
<evidence type="ECO:0000313" key="3">
    <source>
        <dbReference type="Proteomes" id="UP000198611"/>
    </source>
</evidence>
<reference evidence="2 3" key="1">
    <citation type="submission" date="2016-10" db="EMBL/GenBank/DDBJ databases">
        <authorList>
            <person name="de Groot N.N."/>
        </authorList>
    </citation>
    <scope>NUCLEOTIDE SEQUENCE [LARGE SCALE GENOMIC DNA]</scope>
    <source>
        <strain evidence="2 3">HL3</strain>
    </source>
</reference>
<proteinExistence type="predicted"/>
<keyword evidence="3" id="KW-1185">Reference proteome</keyword>
<dbReference type="Proteomes" id="UP000198611">
    <property type="component" value="Unassembled WGS sequence"/>
</dbReference>
<feature type="domain" description="Methyltransferase type 11" evidence="1">
    <location>
        <begin position="45"/>
        <end position="142"/>
    </location>
</feature>
<evidence type="ECO:0000259" key="1">
    <source>
        <dbReference type="Pfam" id="PF08241"/>
    </source>
</evidence>
<dbReference type="AlphaFoldDB" id="A0A1I1QSH5"/>
<dbReference type="EMBL" id="FOMJ01000003">
    <property type="protein sequence ID" value="SFD22798.1"/>
    <property type="molecule type" value="Genomic_DNA"/>
</dbReference>
<keyword evidence="2" id="KW-0808">Transferase</keyword>
<gene>
    <name evidence="2" type="ORF">SAMN05660831_01154</name>
</gene>